<evidence type="ECO:0000313" key="2">
    <source>
        <dbReference type="Proteomes" id="UP000240429"/>
    </source>
</evidence>
<gene>
    <name evidence="1" type="ORF">C6Y14_41380</name>
</gene>
<proteinExistence type="predicted"/>
<comment type="caution">
    <text evidence="1">The sequence shown here is derived from an EMBL/GenBank/DDBJ whole genome shotgun (WGS) entry which is preliminary data.</text>
</comment>
<keyword evidence="2" id="KW-1185">Reference proteome</keyword>
<name>A0A2P8PUF9_9ACTN</name>
<organism evidence="1 2">
    <name type="scientific">Streptomyces dioscori</name>
    <dbReference type="NCBI Taxonomy" id="2109333"/>
    <lineage>
        <taxon>Bacteria</taxon>
        <taxon>Bacillati</taxon>
        <taxon>Actinomycetota</taxon>
        <taxon>Actinomycetes</taxon>
        <taxon>Kitasatosporales</taxon>
        <taxon>Streptomycetaceae</taxon>
        <taxon>Streptomyces</taxon>
        <taxon>Streptomyces aurantiacus group</taxon>
    </lineage>
</organism>
<evidence type="ECO:0000313" key="1">
    <source>
        <dbReference type="EMBL" id="PSM37615.1"/>
    </source>
</evidence>
<reference evidence="1 2" key="1">
    <citation type="submission" date="2018-03" db="EMBL/GenBank/DDBJ databases">
        <title>Streptomyces dioscori sp. nov., a novel endophytic actinobacterium isolated from bulbil of Dioscorea bulbifera L.</title>
        <authorList>
            <person name="Zhikuan W."/>
        </authorList>
    </citation>
    <scope>NUCLEOTIDE SEQUENCE [LARGE SCALE GENOMIC DNA]</scope>
    <source>
        <strain evidence="1 2">A217</strain>
    </source>
</reference>
<dbReference type="AlphaFoldDB" id="A0A2P8PUF9"/>
<accession>A0A2P8PUF9</accession>
<dbReference type="Proteomes" id="UP000240429">
    <property type="component" value="Unassembled WGS sequence"/>
</dbReference>
<protein>
    <submittedName>
        <fullName evidence="1">Uncharacterized protein</fullName>
    </submittedName>
</protein>
<dbReference type="EMBL" id="PYBJ01000038">
    <property type="protein sequence ID" value="PSM37615.1"/>
    <property type="molecule type" value="Genomic_DNA"/>
</dbReference>
<sequence>MSVPGAGCRVPGAGAGCRCRVPVPGAGCRCRVPVPGAAYEPAVVLAPFMLRARSVRRRPLVATVTCARGSAAW</sequence>